<evidence type="ECO:0000256" key="1">
    <source>
        <dbReference type="SAM" id="MobiDB-lite"/>
    </source>
</evidence>
<organism evidence="2 3">
    <name type="scientific">Micromonospora orduensis</name>
    <dbReference type="NCBI Taxonomy" id="1420891"/>
    <lineage>
        <taxon>Bacteria</taxon>
        <taxon>Bacillati</taxon>
        <taxon>Actinomycetota</taxon>
        <taxon>Actinomycetes</taxon>
        <taxon>Micromonosporales</taxon>
        <taxon>Micromonosporaceae</taxon>
        <taxon>Micromonospora</taxon>
    </lineage>
</organism>
<evidence type="ECO:0000313" key="3">
    <source>
        <dbReference type="Proteomes" id="UP000306145"/>
    </source>
</evidence>
<dbReference type="Proteomes" id="UP000306145">
    <property type="component" value="Unassembled WGS sequence"/>
</dbReference>
<name>A0A5C4QCC9_9ACTN</name>
<feature type="non-terminal residue" evidence="2">
    <location>
        <position position="156"/>
    </location>
</feature>
<dbReference type="EMBL" id="VDFY01000303">
    <property type="protein sequence ID" value="TNH21371.1"/>
    <property type="molecule type" value="Genomic_DNA"/>
</dbReference>
<sequence length="156" mass="15493">MTTEGFREVDDDLLADYLGGALDGTPQQAEVARLVDSDPAWAEAHARLGSALTQVRADLADWAEPSPVMPPAVADRLLAALAAAADDTAAAPGVVPAQGGAGRRPGPVAVAAVAVVGVALGLNQLSMNASDTAGTSALNQPASAPEGAATAGWFRA</sequence>
<gene>
    <name evidence="2" type="ORF">FHG89_31860</name>
</gene>
<dbReference type="AlphaFoldDB" id="A0A5C4QCC9"/>
<protein>
    <submittedName>
        <fullName evidence="2">Uncharacterized protein</fullName>
    </submittedName>
</protein>
<proteinExistence type="predicted"/>
<accession>A0A5C4QCC9</accession>
<comment type="caution">
    <text evidence="2">The sequence shown here is derived from an EMBL/GenBank/DDBJ whole genome shotgun (WGS) entry which is preliminary data.</text>
</comment>
<keyword evidence="3" id="KW-1185">Reference proteome</keyword>
<reference evidence="2 3" key="1">
    <citation type="submission" date="2019-06" db="EMBL/GenBank/DDBJ databases">
        <title>Micromonospora ordensis sp. nov., isolated from deep marine sediment.</title>
        <authorList>
            <person name="Veyisoglu A."/>
            <person name="Carro L."/>
            <person name="Klenk H.-P."/>
            <person name="Sahin N."/>
        </authorList>
    </citation>
    <scope>NUCLEOTIDE SEQUENCE [LARGE SCALE GENOMIC DNA]</scope>
    <source>
        <strain evidence="2 3">S2509</strain>
    </source>
</reference>
<evidence type="ECO:0000313" key="2">
    <source>
        <dbReference type="EMBL" id="TNH21371.1"/>
    </source>
</evidence>
<feature type="region of interest" description="Disordered" evidence="1">
    <location>
        <begin position="135"/>
        <end position="156"/>
    </location>
</feature>